<organism evidence="1">
    <name type="scientific">viral metagenome</name>
    <dbReference type="NCBI Taxonomy" id="1070528"/>
    <lineage>
        <taxon>unclassified sequences</taxon>
        <taxon>metagenomes</taxon>
        <taxon>organismal metagenomes</taxon>
    </lineage>
</organism>
<sequence>MAITTTSIIADTIPTILEEARFTEQFKAIMPPLCWNIKKELHDGKNVNLPFWGTATATTLVEGQDMSASETMADTLVTLTPAEYGCRIVYSHKVARDNKEDVSRAAGRILGDAMVTKRDTDCTAQLDDGTNSLGGSGTLTMGVIAAARAILAGNAVSTGGPAPMPYAVVHHPYTLLDLVDVVTPIVPTATYLNVTGTAFTDDILKNYTIGKLFGMMIYEDGNIAIASNVAKGGVFATGKGGALVLATALEWELNPQDDFSLRATELNCVGEYAVGEYLAGWIVELANDATTPA</sequence>
<gene>
    <name evidence="1" type="ORF">MM415B00565_0008</name>
</gene>
<protein>
    <submittedName>
        <fullName evidence="1">Putative capsid protein</fullName>
    </submittedName>
</protein>
<evidence type="ECO:0000313" key="1">
    <source>
        <dbReference type="EMBL" id="QJA63924.1"/>
    </source>
</evidence>
<reference evidence="1" key="1">
    <citation type="submission" date="2020-03" db="EMBL/GenBank/DDBJ databases">
        <title>The deep terrestrial virosphere.</title>
        <authorList>
            <person name="Holmfeldt K."/>
            <person name="Nilsson E."/>
            <person name="Simone D."/>
            <person name="Lopez-Fernandez M."/>
            <person name="Wu X."/>
            <person name="de Brujin I."/>
            <person name="Lundin D."/>
            <person name="Andersson A."/>
            <person name="Bertilsson S."/>
            <person name="Dopson M."/>
        </authorList>
    </citation>
    <scope>NUCLEOTIDE SEQUENCE</scope>
    <source>
        <strain evidence="1">MM415B00565</strain>
    </source>
</reference>
<name>A0A6M3J2S9_9ZZZZ</name>
<dbReference type="AlphaFoldDB" id="A0A6M3J2S9"/>
<accession>A0A6M3J2S9</accession>
<proteinExistence type="predicted"/>
<dbReference type="EMBL" id="MT141509">
    <property type="protein sequence ID" value="QJA63924.1"/>
    <property type="molecule type" value="Genomic_DNA"/>
</dbReference>